<name>A0A147BBC8_9ACAR</name>
<accession>A0A147BBC8</accession>
<feature type="region of interest" description="Disordered" evidence="1">
    <location>
        <begin position="1"/>
        <end position="108"/>
    </location>
</feature>
<feature type="compositionally biased region" description="Acidic residues" evidence="1">
    <location>
        <begin position="1"/>
        <end position="78"/>
    </location>
</feature>
<dbReference type="EMBL" id="GEIB01000072">
    <property type="protein sequence ID" value="JAR87675.1"/>
    <property type="molecule type" value="Transcribed_RNA"/>
</dbReference>
<evidence type="ECO:0000313" key="2">
    <source>
        <dbReference type="EMBL" id="JAR87675.1"/>
    </source>
</evidence>
<dbReference type="AlphaFoldDB" id="A0A147BBC8"/>
<dbReference type="GO" id="GO:0003676">
    <property type="term" value="F:nucleic acid binding"/>
    <property type="evidence" value="ECO:0007669"/>
    <property type="project" value="InterPro"/>
</dbReference>
<organism evidence="2">
    <name type="scientific">Alectorobius mimon</name>
    <dbReference type="NCBI Taxonomy" id="360319"/>
    <lineage>
        <taxon>Eukaryota</taxon>
        <taxon>Metazoa</taxon>
        <taxon>Ecdysozoa</taxon>
        <taxon>Arthropoda</taxon>
        <taxon>Chelicerata</taxon>
        <taxon>Arachnida</taxon>
        <taxon>Acari</taxon>
        <taxon>Parasitiformes</taxon>
        <taxon>Ixodida</taxon>
        <taxon>Ixodoidea</taxon>
        <taxon>Argasidae</taxon>
        <taxon>Ornithodorinae</taxon>
        <taxon>Alectorobius</taxon>
    </lineage>
</organism>
<protein>
    <recommendedName>
        <fullName evidence="3">Nucleolin</fullName>
    </recommendedName>
</protein>
<proteinExistence type="predicted"/>
<sequence length="331" mass="36394">EEDEDEVEDEDMSDVDEDKEDNMDEEGAEDEDDDDEDEEEEEDEDEAEEAAVDAEGDDDDDEEEAEDEEEDEEEEDEEKPPPKKAAKKGAEGAAKPAKRKAEDTAEAPAKKVKLEDYLPESAICKRWESALFVRLSNGVDGSDILAICDDVTNCSQRGGYSLTLFFADKEKADANLRFLQETTIRGCKVEVEPSRLQKEFERDDTLEIRHLPHDCTAGQVKEAFPTGTLQTLHENYAIVRFPSSSELVEALKDPKCHTIGGSKVMFSLSSAPQGGGVGGRGGGGGFGGRGGFCSTVLFHISSIFCCNSLFCWALTWVQTLDATDGKCARKF</sequence>
<feature type="non-terminal residue" evidence="2">
    <location>
        <position position="1"/>
    </location>
</feature>
<feature type="compositionally biased region" description="Basic and acidic residues" evidence="1">
    <location>
        <begin position="99"/>
        <end position="108"/>
    </location>
</feature>
<dbReference type="InterPro" id="IPR035979">
    <property type="entry name" value="RBD_domain_sf"/>
</dbReference>
<evidence type="ECO:0000256" key="1">
    <source>
        <dbReference type="SAM" id="MobiDB-lite"/>
    </source>
</evidence>
<dbReference type="SUPFAM" id="SSF54928">
    <property type="entry name" value="RNA-binding domain, RBD"/>
    <property type="match status" value="1"/>
</dbReference>
<evidence type="ECO:0008006" key="3">
    <source>
        <dbReference type="Google" id="ProtNLM"/>
    </source>
</evidence>
<reference evidence="2" key="1">
    <citation type="submission" date="2016-03" db="EMBL/GenBank/DDBJ databases">
        <title>Gut transcriptome analysis on engorged females of Ornithodoros mimon (Acari: Argasidae) and phylogenetic inferences of soft ticks.</title>
        <authorList>
            <person name="Landulfo G.A."/>
            <person name="Giovanni D."/>
            <person name="Carvalho E."/>
            <person name="Junqueira-de-Azevedo I."/>
            <person name="Patane J."/>
            <person name="Mendoca R."/>
            <person name="Barros-Battesti D."/>
        </authorList>
    </citation>
    <scope>NUCLEOTIDE SEQUENCE</scope>
    <source>
        <strain evidence="2">Females</strain>
        <tissue evidence="2">Gut</tissue>
    </source>
</reference>